<gene>
    <name evidence="4" type="ORF">DFR71_3480</name>
</gene>
<dbReference type="PANTHER" id="PTHR43037">
    <property type="entry name" value="UNNAMED PRODUCT-RELATED"/>
    <property type="match status" value="1"/>
</dbReference>
<feature type="chain" id="PRO_5039474109" evidence="3">
    <location>
        <begin position="33"/>
        <end position="290"/>
    </location>
</feature>
<dbReference type="STRING" id="1210063.GCA_001612665_01141"/>
<dbReference type="RefSeq" id="WP_132369876.1">
    <property type="nucleotide sequence ID" value="NZ_SMFR01000002.1"/>
</dbReference>
<evidence type="ECO:0000256" key="1">
    <source>
        <dbReference type="ARBA" id="ARBA00022729"/>
    </source>
</evidence>
<sequence>MASSLMKRLAALFGASCAALLLAVPAAAPGHADRAVLESPADQCPTDPNYPGNIGFDGRHYRVHVPAGVPTGAPLVVAIHGGYDSPEGVEAEWGWNALADQHKFIVVYPRGTKKECQTDGSPGWGWNADAADVTHIKNVVDAVATQYGVNRKRVHLTGHSNGGQMASRAACTAPEVFASGAVYAPAPPPTGCDPARAVSWGVFASASDPIVLEPIAYGHVMYWSWENRPCQNEQPGGGSDVKDSRHWDCASGTEVLWRVYNGGSHTWPTGARRTEMMNRMWQLFQANPRP</sequence>
<evidence type="ECO:0000256" key="2">
    <source>
        <dbReference type="ARBA" id="ARBA00022801"/>
    </source>
</evidence>
<dbReference type="OrthoDB" id="9767239at2"/>
<dbReference type="InterPro" id="IPR029058">
    <property type="entry name" value="AB_hydrolase_fold"/>
</dbReference>
<dbReference type="Pfam" id="PF10503">
    <property type="entry name" value="Esterase_PHB"/>
    <property type="match status" value="1"/>
</dbReference>
<keyword evidence="1 3" id="KW-0732">Signal</keyword>
<protein>
    <submittedName>
        <fullName evidence="4">Polyhydroxybutyrate depolymerase</fullName>
    </submittedName>
</protein>
<evidence type="ECO:0000256" key="3">
    <source>
        <dbReference type="SAM" id="SignalP"/>
    </source>
</evidence>
<name>A0A4R1FXD4_9NOCA</name>
<keyword evidence="5" id="KW-1185">Reference proteome</keyword>
<evidence type="ECO:0000313" key="4">
    <source>
        <dbReference type="EMBL" id="TCJ97438.1"/>
    </source>
</evidence>
<dbReference type="InterPro" id="IPR050955">
    <property type="entry name" value="Plant_Biomass_Hydrol_Est"/>
</dbReference>
<comment type="caution">
    <text evidence="4">The sequence shown here is derived from an EMBL/GenBank/DDBJ whole genome shotgun (WGS) entry which is preliminary data.</text>
</comment>
<dbReference type="SUPFAM" id="SSF53474">
    <property type="entry name" value="alpha/beta-Hydrolases"/>
    <property type="match status" value="1"/>
</dbReference>
<dbReference type="PANTHER" id="PTHR43037:SF1">
    <property type="entry name" value="BLL1128 PROTEIN"/>
    <property type="match status" value="1"/>
</dbReference>
<feature type="signal peptide" evidence="3">
    <location>
        <begin position="1"/>
        <end position="32"/>
    </location>
</feature>
<dbReference type="InterPro" id="IPR010126">
    <property type="entry name" value="Esterase_phb"/>
</dbReference>
<dbReference type="AlphaFoldDB" id="A0A4R1FXD4"/>
<organism evidence="4 5">
    <name type="scientific">Nocardia alba</name>
    <dbReference type="NCBI Taxonomy" id="225051"/>
    <lineage>
        <taxon>Bacteria</taxon>
        <taxon>Bacillati</taxon>
        <taxon>Actinomycetota</taxon>
        <taxon>Actinomycetes</taxon>
        <taxon>Mycobacteriales</taxon>
        <taxon>Nocardiaceae</taxon>
        <taxon>Nocardia</taxon>
    </lineage>
</organism>
<evidence type="ECO:0000313" key="5">
    <source>
        <dbReference type="Proteomes" id="UP000294856"/>
    </source>
</evidence>
<dbReference type="EMBL" id="SMFR01000002">
    <property type="protein sequence ID" value="TCJ97438.1"/>
    <property type="molecule type" value="Genomic_DNA"/>
</dbReference>
<dbReference type="Gene3D" id="3.40.50.1820">
    <property type="entry name" value="alpha/beta hydrolase"/>
    <property type="match status" value="1"/>
</dbReference>
<proteinExistence type="predicted"/>
<dbReference type="GO" id="GO:0005576">
    <property type="term" value="C:extracellular region"/>
    <property type="evidence" value="ECO:0007669"/>
    <property type="project" value="InterPro"/>
</dbReference>
<dbReference type="GO" id="GO:0016787">
    <property type="term" value="F:hydrolase activity"/>
    <property type="evidence" value="ECO:0007669"/>
    <property type="project" value="UniProtKB-KW"/>
</dbReference>
<keyword evidence="2" id="KW-0378">Hydrolase</keyword>
<accession>A0A4R1FXD4</accession>
<reference evidence="4 5" key="1">
    <citation type="submission" date="2019-03" db="EMBL/GenBank/DDBJ databases">
        <title>Genomic Encyclopedia of Type Strains, Phase IV (KMG-IV): sequencing the most valuable type-strain genomes for metagenomic binning, comparative biology and taxonomic classification.</title>
        <authorList>
            <person name="Goeker M."/>
        </authorList>
    </citation>
    <scope>NUCLEOTIDE SEQUENCE [LARGE SCALE GENOMIC DNA]</scope>
    <source>
        <strain evidence="4 5">DSM 44684</strain>
    </source>
</reference>
<dbReference type="Proteomes" id="UP000294856">
    <property type="component" value="Unassembled WGS sequence"/>
</dbReference>